<feature type="compositionally biased region" description="Polar residues" evidence="1">
    <location>
        <begin position="575"/>
        <end position="588"/>
    </location>
</feature>
<feature type="signal peptide" evidence="2">
    <location>
        <begin position="1"/>
        <end position="34"/>
    </location>
</feature>
<name>A0A1U7MXS8_9CYAN</name>
<feature type="region of interest" description="Disordered" evidence="1">
    <location>
        <begin position="564"/>
        <end position="602"/>
    </location>
</feature>
<accession>A0A1U7MXS8</accession>
<proteinExistence type="predicted"/>
<evidence type="ECO:0000256" key="1">
    <source>
        <dbReference type="SAM" id="MobiDB-lite"/>
    </source>
</evidence>
<evidence type="ECO:0000256" key="2">
    <source>
        <dbReference type="SAM" id="SignalP"/>
    </source>
</evidence>
<dbReference type="InterPro" id="IPR012334">
    <property type="entry name" value="Pectin_lyas_fold"/>
</dbReference>
<feature type="compositionally biased region" description="Polar residues" evidence="1">
    <location>
        <begin position="1217"/>
        <end position="1229"/>
    </location>
</feature>
<protein>
    <recommendedName>
        <fullName evidence="3">Filamentous haemagglutinin FhaB/tRNA nuclease CdiA-like TPS domain-containing protein</fullName>
    </recommendedName>
</protein>
<evidence type="ECO:0000259" key="3">
    <source>
        <dbReference type="SMART" id="SM00912"/>
    </source>
</evidence>
<dbReference type="NCBIfam" id="TIGR01901">
    <property type="entry name" value="adhes_NPXG"/>
    <property type="match status" value="1"/>
</dbReference>
<keyword evidence="2" id="KW-0732">Signal</keyword>
<dbReference type="SMART" id="SM00912">
    <property type="entry name" value="Haemagg_act"/>
    <property type="match status" value="1"/>
</dbReference>
<evidence type="ECO:0000313" key="4">
    <source>
        <dbReference type="EMBL" id="OLT58503.1"/>
    </source>
</evidence>
<dbReference type="AlphaFoldDB" id="A0A1U7MXS8"/>
<feature type="domain" description="Filamentous haemagglutinin FhaB/tRNA nuclease CdiA-like TPS" evidence="3">
    <location>
        <begin position="47"/>
        <end position="158"/>
    </location>
</feature>
<dbReference type="InterPro" id="IPR011050">
    <property type="entry name" value="Pectin_lyase_fold/virulence"/>
</dbReference>
<dbReference type="RefSeq" id="WP_075897037.1">
    <property type="nucleotide sequence ID" value="NZ_MKZS01000001.1"/>
</dbReference>
<feature type="chain" id="PRO_5012956599" description="Filamentous haemagglutinin FhaB/tRNA nuclease CdiA-like TPS domain-containing protein" evidence="2">
    <location>
        <begin position="35"/>
        <end position="1237"/>
    </location>
</feature>
<dbReference type="Proteomes" id="UP000186657">
    <property type="component" value="Unassembled WGS sequence"/>
</dbReference>
<dbReference type="Pfam" id="PF05860">
    <property type="entry name" value="TPS"/>
    <property type="match status" value="1"/>
</dbReference>
<dbReference type="InterPro" id="IPR008638">
    <property type="entry name" value="FhaB/CdiA-like_TPS"/>
</dbReference>
<comment type="caution">
    <text evidence="4">The sequence shown here is derived from an EMBL/GenBank/DDBJ whole genome shotgun (WGS) entry which is preliminary data.</text>
</comment>
<evidence type="ECO:0000313" key="5">
    <source>
        <dbReference type="Proteomes" id="UP000186657"/>
    </source>
</evidence>
<feature type="region of interest" description="Disordered" evidence="1">
    <location>
        <begin position="1215"/>
        <end position="1237"/>
    </location>
</feature>
<keyword evidence="5" id="KW-1185">Reference proteome</keyword>
<reference evidence="4 5" key="1">
    <citation type="submission" date="2016-10" db="EMBL/GenBank/DDBJ databases">
        <title>Comparative genomics uncovers the prolific and rare metabolic potential of the cyanobacterial genus Moorea.</title>
        <authorList>
            <person name="Leao T."/>
            <person name="Castelao G."/>
            <person name="Korobeynikov A."/>
            <person name="Monroe E.A."/>
            <person name="Podell S."/>
            <person name="Glukhov E."/>
            <person name="Allen E."/>
            <person name="Gerwick W.H."/>
            <person name="Gerwick L."/>
        </authorList>
    </citation>
    <scope>NUCLEOTIDE SEQUENCE [LARGE SCALE GENOMIC DNA]</scope>
    <source>
        <strain evidence="4 5">PNG5-198</strain>
    </source>
</reference>
<dbReference type="EMBL" id="MKZS01000001">
    <property type="protein sequence ID" value="OLT58503.1"/>
    <property type="molecule type" value="Genomic_DNA"/>
</dbReference>
<organism evidence="4 5">
    <name type="scientific">Moorena bouillonii PNG</name>
    <dbReference type="NCBI Taxonomy" id="568701"/>
    <lineage>
        <taxon>Bacteria</taxon>
        <taxon>Bacillati</taxon>
        <taxon>Cyanobacteriota</taxon>
        <taxon>Cyanophyceae</taxon>
        <taxon>Coleofasciculales</taxon>
        <taxon>Coleofasciculaceae</taxon>
        <taxon>Moorena</taxon>
    </lineage>
</organism>
<gene>
    <name evidence="4" type="ORF">BJP37_05020</name>
</gene>
<dbReference type="Gene3D" id="2.160.20.10">
    <property type="entry name" value="Single-stranded right-handed beta-helix, Pectin lyase-like"/>
    <property type="match status" value="3"/>
</dbReference>
<dbReference type="SUPFAM" id="SSF51126">
    <property type="entry name" value="Pectin lyase-like"/>
    <property type="match status" value="2"/>
</dbReference>
<sequence>MALDVLKRYNTQFGLALCLAISGAIAFLAGQANAQITPDATLPQGETSQLDLGSGEVNGKIVDLIKGGAIRDINLFHSFLEFNVSEGQRVYFANPAGIENILSRVTGANPSNILGTLGVDGGANLFLINPNGIFFGDKAKLDVSGSFVGTTADGIGFGNRGVFSASNPEPPSPLLTVNPNVFFFNQIPGKITSQAKLEKLAVDNLLLLGGDIEVSKKDSKKDSKISTNQGGNILLAGLGAPGEVALTQEGDKLGLEFPDGVKKADVVIKDSAIETSVAKDSDVDGGDIRIIADSLEVENTEKKKDRGIFTKTERNGRKSGDISISADNSVLIKSTARTERQGIFTRTQKEGGESGKITIDTGSVTVETARKEQGIFTMTKVNGQKGGDIIITADDSVSIIASRDGNQHGIFTLTDTEGGTGGSIQITAGSLMVESKKETPGISTRTKGDGDSGSITINVSGDVELKNKGTIRTEQVEDKNVDENDKKGRPGDVLLNALGNVILNDNSRLQIFNGGAADGGRITILAGGAVEVRFKSKIENVAKKKSIGSSGGIEITAKSLLVDARNPSDPESKRGQVQITAKTDPNTKGNGGPIDIRVGSLTMIGPNRSGSSGITANTSGAGKAGDITIIVEGDFIMEDRAKIEAKSQQGATGDGNDIIIDAGSLSLSNTSFITTETKKNKPKSKIKNVGNPGKIQITVKDKIEIIGFDSGIRTQVTKDAGNNQTREEDAGNITIKARSLSLKDGGRLEAFTQGKIKAGDITVDAKDFVEISGIGEKKEKKEIKTEESGIFTQTRNGAKAEGGLIQITTPSLRLSDGAVLNARSTTDFRGGDIKLDLDTLTVSNSEISASTERGTAGNVEVKAKDSVLLTGTLPNKSKSPAGIFAQATKGGTAQDVTIKTDELTVKDGARIAVSGVPLTDSGFPDSDVKQSKRGEAGKLEIKAESLTLDNGQLIAATGKNTTNNEATGTIEIKVPGVIILDNNSLILASAIGDANGGKIEISGGVLVALPLTNDDKGSDIFANAEKGQGGDIKITLQGLFNLNVIEDRSAFLDSSENIDRSLVFNNNISEIAALGLLQGATDGSINLEGINPLNDPEILPTSLVDPSALILANCPRSGKVAVDELGEFIVTGRGGLPPSPLDPITQRSVLVDWITLDTEEENIEEATSTPTPDVSYLPMRGKRRVANTPTPARPKKKIVEAQGWTVGEDGTIILTAEPNTGTPKSNWYNPRSCGSKG</sequence>